<accession>A0A0M7BBF5</accession>
<name>A0A0M7BBF5_9RHOB</name>
<dbReference type="PANTHER" id="PTHR35008">
    <property type="entry name" value="BLL4482 PROTEIN-RELATED"/>
    <property type="match status" value="1"/>
</dbReference>
<evidence type="ECO:0000256" key="1">
    <source>
        <dbReference type="ARBA" id="ARBA00001926"/>
    </source>
</evidence>
<evidence type="ECO:0000256" key="6">
    <source>
        <dbReference type="ARBA" id="ARBA00022982"/>
    </source>
</evidence>
<evidence type="ECO:0000256" key="2">
    <source>
        <dbReference type="ARBA" id="ARBA00022448"/>
    </source>
</evidence>
<feature type="domain" description="Cytochrome c" evidence="10">
    <location>
        <begin position="36"/>
        <end position="134"/>
    </location>
</feature>
<proteinExistence type="predicted"/>
<dbReference type="InterPro" id="IPR009056">
    <property type="entry name" value="Cyt_c-like_dom"/>
</dbReference>
<keyword evidence="7 8" id="KW-0408">Iron</keyword>
<keyword evidence="2" id="KW-0813">Transport</keyword>
<dbReference type="Pfam" id="PF00034">
    <property type="entry name" value="Cytochrom_C"/>
    <property type="match status" value="1"/>
</dbReference>
<sequence length="149" mass="15836">MKRIVIPSLAVLAAIAAAAGLWSARGGGEVAAPPAARIALGEELYAENCAACHGANLEGQPNWRVADPSGRLPAPPHDATGHTWHHPDDVLFRIVHDGSAAVIGDGYESDMPGFGDIMSDDEIRAVLDFIKSTWPQRAQTYQAEISRSQ</sequence>
<reference evidence="11 12" key="1">
    <citation type="submission" date="2015-09" db="EMBL/GenBank/DDBJ databases">
        <authorList>
            <person name="Jackson K.R."/>
            <person name="Lunt B.L."/>
            <person name="Fisher J.N.B."/>
            <person name="Gardner A.V."/>
            <person name="Bailey M.E."/>
            <person name="Deus L.M."/>
            <person name="Earl A.S."/>
            <person name="Gibby P.D."/>
            <person name="Hartmann K.A."/>
            <person name="Liu J.E."/>
            <person name="Manci A.M."/>
            <person name="Nielsen D.A."/>
            <person name="Solomon M.B."/>
            <person name="Breakwell D.P."/>
            <person name="Burnett S.H."/>
            <person name="Grose J.H."/>
        </authorList>
    </citation>
    <scope>NUCLEOTIDE SEQUENCE [LARGE SCALE GENOMIC DNA]</scope>
    <source>
        <strain evidence="11 12">CECT 7799</strain>
    </source>
</reference>
<evidence type="ECO:0000256" key="7">
    <source>
        <dbReference type="ARBA" id="ARBA00023004"/>
    </source>
</evidence>
<evidence type="ECO:0000256" key="5">
    <source>
        <dbReference type="ARBA" id="ARBA00022723"/>
    </source>
</evidence>
<dbReference type="PRINTS" id="PR00605">
    <property type="entry name" value="CYTCHROMECIC"/>
</dbReference>
<evidence type="ECO:0000313" key="12">
    <source>
        <dbReference type="Proteomes" id="UP000049455"/>
    </source>
</evidence>
<evidence type="ECO:0000256" key="8">
    <source>
        <dbReference type="PROSITE-ProRule" id="PRU00433"/>
    </source>
</evidence>
<keyword evidence="12" id="KW-1185">Reference proteome</keyword>
<protein>
    <submittedName>
        <fullName evidence="11">Putative bifunctional cbb3-type cytochrome c oxidase subunit II/cytochrome c</fullName>
    </submittedName>
</protein>
<dbReference type="SUPFAM" id="SSF46626">
    <property type="entry name" value="Cytochrome c"/>
    <property type="match status" value="1"/>
</dbReference>
<evidence type="ECO:0000256" key="3">
    <source>
        <dbReference type="ARBA" id="ARBA00022617"/>
    </source>
</evidence>
<dbReference type="InterPro" id="IPR008168">
    <property type="entry name" value="Cyt_C_IC"/>
</dbReference>
<evidence type="ECO:0000313" key="11">
    <source>
        <dbReference type="EMBL" id="CUH39243.1"/>
    </source>
</evidence>
<dbReference type="InterPro" id="IPR036909">
    <property type="entry name" value="Cyt_c-like_dom_sf"/>
</dbReference>
<feature type="signal peptide" evidence="9">
    <location>
        <begin position="1"/>
        <end position="24"/>
    </location>
</feature>
<dbReference type="InterPro" id="IPR051459">
    <property type="entry name" value="Cytochrome_c-type_DH"/>
</dbReference>
<evidence type="ECO:0000259" key="10">
    <source>
        <dbReference type="PROSITE" id="PS51007"/>
    </source>
</evidence>
<keyword evidence="6" id="KW-0249">Electron transport</keyword>
<dbReference type="PROSITE" id="PS51007">
    <property type="entry name" value="CYTC"/>
    <property type="match status" value="1"/>
</dbReference>
<dbReference type="Gene3D" id="1.10.760.10">
    <property type="entry name" value="Cytochrome c-like domain"/>
    <property type="match status" value="1"/>
</dbReference>
<keyword evidence="3 8" id="KW-0349">Heme</keyword>
<organism evidence="11 12">
    <name type="scientific">Jannaschia seosinensis</name>
    <dbReference type="NCBI Taxonomy" id="313367"/>
    <lineage>
        <taxon>Bacteria</taxon>
        <taxon>Pseudomonadati</taxon>
        <taxon>Pseudomonadota</taxon>
        <taxon>Alphaproteobacteria</taxon>
        <taxon>Rhodobacterales</taxon>
        <taxon>Roseobacteraceae</taxon>
        <taxon>Jannaschia</taxon>
    </lineage>
</organism>
<dbReference type="GO" id="GO:0005506">
    <property type="term" value="F:iron ion binding"/>
    <property type="evidence" value="ECO:0007669"/>
    <property type="project" value="InterPro"/>
</dbReference>
<dbReference type="GO" id="GO:0009055">
    <property type="term" value="F:electron transfer activity"/>
    <property type="evidence" value="ECO:0007669"/>
    <property type="project" value="InterPro"/>
</dbReference>
<dbReference type="GO" id="GO:0020037">
    <property type="term" value="F:heme binding"/>
    <property type="evidence" value="ECO:0007669"/>
    <property type="project" value="InterPro"/>
</dbReference>
<dbReference type="STRING" id="313367.JSE7799_01967"/>
<feature type="chain" id="PRO_5005810019" evidence="9">
    <location>
        <begin position="25"/>
        <end position="149"/>
    </location>
</feature>
<evidence type="ECO:0000256" key="4">
    <source>
        <dbReference type="ARBA" id="ARBA00022660"/>
    </source>
</evidence>
<evidence type="ECO:0000256" key="9">
    <source>
        <dbReference type="SAM" id="SignalP"/>
    </source>
</evidence>
<keyword evidence="5 8" id="KW-0479">Metal-binding</keyword>
<comment type="cofactor">
    <cofactor evidence="1">
        <name>heme c</name>
        <dbReference type="ChEBI" id="CHEBI:61717"/>
    </cofactor>
</comment>
<dbReference type="AlphaFoldDB" id="A0A0M7BBF5"/>
<dbReference type="PANTHER" id="PTHR35008:SF4">
    <property type="entry name" value="BLL4482 PROTEIN"/>
    <property type="match status" value="1"/>
</dbReference>
<dbReference type="EMBL" id="CYPR01000121">
    <property type="protein sequence ID" value="CUH39243.1"/>
    <property type="molecule type" value="Genomic_DNA"/>
</dbReference>
<dbReference type="Proteomes" id="UP000049455">
    <property type="component" value="Unassembled WGS sequence"/>
</dbReference>
<keyword evidence="9" id="KW-0732">Signal</keyword>
<gene>
    <name evidence="11" type="ORF">JSE7799_01967</name>
</gene>
<keyword evidence="4" id="KW-0679">Respiratory chain</keyword>